<keyword evidence="1" id="KW-0540">Nuclease</keyword>
<protein>
    <submittedName>
        <fullName evidence="1">Recombination endonuclease VII</fullName>
    </submittedName>
</protein>
<dbReference type="Gene3D" id="3.40.1800.10">
    <property type="entry name" value="His-Me finger endonucleases"/>
    <property type="match status" value="1"/>
</dbReference>
<evidence type="ECO:0000313" key="2">
    <source>
        <dbReference type="Proteomes" id="UP000199001"/>
    </source>
</evidence>
<dbReference type="InterPro" id="IPR038563">
    <property type="entry name" value="Endonuclease_7_sf"/>
</dbReference>
<name>A0A1C6W2X6_9ACTN</name>
<sequence length="165" mass="18811">MQYCCYVSKVCRRCEKTRPIESFLKAGRELVSCAPCREYARANNHRNRRANPDKIRADNLWSFYRIRPQEYDARRAAQDYRCAICGRHESELKVRSRGRPRLDGTPNAEPFRLVVDHCHNSRQVRGLLCGACNMGLGAFQESPDALMAAARYLLAREGARTGASS</sequence>
<reference evidence="2" key="1">
    <citation type="submission" date="2016-06" db="EMBL/GenBank/DDBJ databases">
        <authorList>
            <person name="Varghese N."/>
            <person name="Submissions Spin"/>
        </authorList>
    </citation>
    <scope>NUCLEOTIDE SEQUENCE [LARGE SCALE GENOMIC DNA]</scope>
    <source>
        <strain evidence="2">DSM 43903</strain>
    </source>
</reference>
<organism evidence="1 2">
    <name type="scientific">Micromonospora citrea</name>
    <dbReference type="NCBI Taxonomy" id="47855"/>
    <lineage>
        <taxon>Bacteria</taxon>
        <taxon>Bacillati</taxon>
        <taxon>Actinomycetota</taxon>
        <taxon>Actinomycetes</taxon>
        <taxon>Micromonosporales</taxon>
        <taxon>Micromonosporaceae</taxon>
        <taxon>Micromonospora</taxon>
    </lineage>
</organism>
<dbReference type="Pfam" id="PF02945">
    <property type="entry name" value="Endonuclease_7"/>
    <property type="match status" value="1"/>
</dbReference>
<dbReference type="InterPro" id="IPR044925">
    <property type="entry name" value="His-Me_finger_sf"/>
</dbReference>
<dbReference type="SUPFAM" id="SSF54060">
    <property type="entry name" value="His-Me finger endonucleases"/>
    <property type="match status" value="1"/>
</dbReference>
<keyword evidence="1" id="KW-0255">Endonuclease</keyword>
<gene>
    <name evidence="1" type="ORF">GA0070606_6272</name>
</gene>
<dbReference type="GO" id="GO:0004519">
    <property type="term" value="F:endonuclease activity"/>
    <property type="evidence" value="ECO:0007669"/>
    <property type="project" value="UniProtKB-KW"/>
</dbReference>
<evidence type="ECO:0000313" key="1">
    <source>
        <dbReference type="EMBL" id="SCL72754.1"/>
    </source>
</evidence>
<accession>A0A1C6W2X6</accession>
<keyword evidence="1" id="KW-0378">Hydrolase</keyword>
<dbReference type="EMBL" id="FMHZ01000002">
    <property type="protein sequence ID" value="SCL72754.1"/>
    <property type="molecule type" value="Genomic_DNA"/>
</dbReference>
<dbReference type="Proteomes" id="UP000199001">
    <property type="component" value="Unassembled WGS sequence"/>
</dbReference>
<keyword evidence="2" id="KW-1185">Reference proteome</keyword>
<proteinExistence type="predicted"/>
<dbReference type="InterPro" id="IPR004211">
    <property type="entry name" value="Endonuclease_7"/>
</dbReference>
<dbReference type="AlphaFoldDB" id="A0A1C6W2X6"/>